<gene>
    <name evidence="2" type="ORF">WN944_005549</name>
</gene>
<protein>
    <recommendedName>
        <fullName evidence="1">At1g61320/AtMIF1 LRR domain-containing protein</fullName>
    </recommendedName>
</protein>
<dbReference type="PANTHER" id="PTHR34145">
    <property type="entry name" value="OS02G0105600 PROTEIN"/>
    <property type="match status" value="1"/>
</dbReference>
<comment type="caution">
    <text evidence="2">The sequence shown here is derived from an EMBL/GenBank/DDBJ whole genome shotgun (WGS) entry which is preliminary data.</text>
</comment>
<name>A0AAP0M550_9ROSI</name>
<dbReference type="Proteomes" id="UP001428341">
    <property type="component" value="Unassembled WGS sequence"/>
</dbReference>
<reference evidence="2 3" key="1">
    <citation type="submission" date="2024-05" db="EMBL/GenBank/DDBJ databases">
        <title>Haplotype-resolved chromosome-level genome assembly of Huyou (Citrus changshanensis).</title>
        <authorList>
            <person name="Miao C."/>
            <person name="Chen W."/>
            <person name="Wu Y."/>
            <person name="Wang L."/>
            <person name="Zhao S."/>
            <person name="Grierson D."/>
            <person name="Xu C."/>
            <person name="Chen K."/>
        </authorList>
    </citation>
    <scope>NUCLEOTIDE SEQUENCE [LARGE SCALE GENOMIC DNA]</scope>
    <source>
        <strain evidence="2">01-14</strain>
        <tissue evidence="2">Leaf</tissue>
    </source>
</reference>
<dbReference type="Gene3D" id="3.80.10.10">
    <property type="entry name" value="Ribonuclease Inhibitor"/>
    <property type="match status" value="1"/>
</dbReference>
<feature type="domain" description="At1g61320/AtMIF1 LRR" evidence="1">
    <location>
        <begin position="41"/>
        <end position="182"/>
    </location>
</feature>
<dbReference type="AlphaFoldDB" id="A0AAP0M550"/>
<evidence type="ECO:0000259" key="1">
    <source>
        <dbReference type="Pfam" id="PF23622"/>
    </source>
</evidence>
<proteinExistence type="predicted"/>
<dbReference type="SUPFAM" id="SSF52047">
    <property type="entry name" value="RNI-like"/>
    <property type="match status" value="1"/>
</dbReference>
<keyword evidence="3" id="KW-1185">Reference proteome</keyword>
<evidence type="ECO:0000313" key="2">
    <source>
        <dbReference type="EMBL" id="KAK9194842.1"/>
    </source>
</evidence>
<dbReference type="PANTHER" id="PTHR34145:SF68">
    <property type="entry name" value="FBD DOMAIN-CONTAINING PROTEIN"/>
    <property type="match status" value="1"/>
</dbReference>
<dbReference type="InterPro" id="IPR055357">
    <property type="entry name" value="LRR_At1g61320_AtMIF1"/>
</dbReference>
<dbReference type="EMBL" id="JBCGBO010000006">
    <property type="protein sequence ID" value="KAK9194842.1"/>
    <property type="molecule type" value="Genomic_DNA"/>
</dbReference>
<sequence length="253" mass="28656">MDGPLQLRRPNPRPPPELQNFIVDATVRVGFYSNIAPSLVEFALAHHVQVLVLNLITSPLPDTAFDFTFSSYINNRSLKQISLGCANINPPLGCQGFASLKSLRLWRCKLTDEITRETLLKCELLESLIIDKCRELKHVKIFGPRLKHVTFVRRPQRYTLVEVNNAPYLIALKCGSGKFICLGHLPCLAEANLFLDSSDNVIGIDVVKALLDEKLSHVEPLGVDYWFLRVNYEIEMEMTKLFPAKDGGFVYHF</sequence>
<dbReference type="InterPro" id="IPR053772">
    <property type="entry name" value="At1g61320/At1g61330-like"/>
</dbReference>
<dbReference type="Pfam" id="PF23622">
    <property type="entry name" value="LRR_At1g61320_AtMIF1"/>
    <property type="match status" value="1"/>
</dbReference>
<evidence type="ECO:0000313" key="3">
    <source>
        <dbReference type="Proteomes" id="UP001428341"/>
    </source>
</evidence>
<organism evidence="2 3">
    <name type="scientific">Citrus x changshan-huyou</name>
    <dbReference type="NCBI Taxonomy" id="2935761"/>
    <lineage>
        <taxon>Eukaryota</taxon>
        <taxon>Viridiplantae</taxon>
        <taxon>Streptophyta</taxon>
        <taxon>Embryophyta</taxon>
        <taxon>Tracheophyta</taxon>
        <taxon>Spermatophyta</taxon>
        <taxon>Magnoliopsida</taxon>
        <taxon>eudicotyledons</taxon>
        <taxon>Gunneridae</taxon>
        <taxon>Pentapetalae</taxon>
        <taxon>rosids</taxon>
        <taxon>malvids</taxon>
        <taxon>Sapindales</taxon>
        <taxon>Rutaceae</taxon>
        <taxon>Aurantioideae</taxon>
        <taxon>Citrus</taxon>
    </lineage>
</organism>
<dbReference type="InterPro" id="IPR032675">
    <property type="entry name" value="LRR_dom_sf"/>
</dbReference>
<accession>A0AAP0M550</accession>